<dbReference type="EMBL" id="HBUF01347818">
    <property type="protein sequence ID" value="CAG6711125.1"/>
    <property type="molecule type" value="Transcribed_RNA"/>
</dbReference>
<dbReference type="PANTHER" id="PTHR31139">
    <property type="entry name" value="ECTOPIC P GRANULES PROTEIN 5 HOMOLOG"/>
    <property type="match status" value="1"/>
</dbReference>
<feature type="compositionally biased region" description="Polar residues" evidence="3">
    <location>
        <begin position="2904"/>
        <end position="2928"/>
    </location>
</feature>
<feature type="compositionally biased region" description="Polar residues" evidence="3">
    <location>
        <begin position="442"/>
        <end position="459"/>
    </location>
</feature>
<sequence>MEGKNPEVPKTNYIQIPGSSTHRDVIEHSYKRSECVENVEKALYDAFNEIHSSSSYTEPYMKSLEHLDQMSREMPVHELLGRGESSTNMETSCQEISAMNIREIPKIDSTNEPTVLPADKTPESNEQSETIAIESDVEIQSSKNTIHNPVDNETLTTDDIVCVQQSTANEMNPLEQTNPNTESKSVDVPQSSQSGSKMDMRLKLSNSNEYLQLIFSPSPPTESESNQNNTRIDISADQNTEQSNVQLEINNSSSSSNNREMTSFTDTIEDSTSIVTSSSFNDNTQTEVDNIDEHLKHFSLENNESETFDIKKMSRLCSESSLPDDDDIDFSLENEDPYELISIKELAMKKRNKQRLLSTTSVDSFSETLNDYVIPSLPSEFMLSPEIEDLRNDAPRNGVEAGMKDTLRNAVEDIEEGVDCTDAGEEDKKQQKVSLSPIELNTGPNTMPTDCSESPSTRVNPFPPSVPENTEQDINPFAPSVPENISTDINLFAPHVPENLVPFEGAMNSSAPPRVPVDIPCETRINPFVPSVPEGTSECGGHRFDVSQNETNLQPMTEEQLASLYRNRQLDLIPEFKDGFFSSELNSGFVLKHPLYDLITGYLNAKKQVTINAIQLEAFKADVKDFESKVWTLETSVVNENAECQDGNPVSASHRYKVSKYDENVYTRLCRTLSCIQDLVTETFTNNMYLCQLDKLKIEDFLAALRESFSSVVPHNAPVALYEPSQLSPELHTAVSQLRAAISVLFAFQRRFISDEEFLSQSREWLEKLVQILLRVATWRDHLFLLSHVLRCPSGTHSWAVQFIQCPLPPHNTLYSAAHVDHMLTLLATMTSPVEHRDTFLNANNAAAADSNEHWVMINSDDEDDDDVLDASSYSTLKEMDMIALLNQIPVESLVKQLLRMRHDGNVVLEEISTSSCLVLLAQCNHLVDILYNAIRTYSKHKQLTKRLGLLYIHIAEYLTDYLGLLLSQNSSLAFSQQLTHQNSSLDLSQVLIEYNQLILRCVRNLTQLNSTTWFFLPQVPFRLISLNSSWTILNYLLRQVDGAHKFSLSDDTVDYLASLDDELGIYLMNTVSNLMTGKNMDLVYTVVQYLLHIGYFEPKLYAKYQKLCENLLVNALNEDSHLITFVVSEVNNNVERIHNENGKLLLYLFNYVNIFQYTPNESDITVMSEWLNKLSITNKLNNLARFILSKFNYNELSHEIQVNIALVVASAWLKHTPDVSTNISVSVSLLTDSMSYLIKPINNEQIFNQWCWQIVYKLRLHLFDLPDSQMIRLHLNNMDAYLQSLPDLDTAKSGDSQMLLLSNAMSTNQCLPCYITLLVTNIGHSLPLLNERAWHILNILIQYYRYSAVINVLQYILPLFVHNRDLLVNNYTFLNIVISLLNADRTYTKVVKNIIFSQFPGPVLKNLSNIIHYQLSNFHLYGLDSCHVLIILWTEILCSVYKQDDQAVSYLLDTVLQYCVYDEPLRYQMKEILIRLIQTLPCKQSNTGISSLVSWVSSTNNIIMNHTLLVKPLSSYGSLEYFTLVNLEIEEYLLQNKTNLWTTLLAELNNASGKTNIDASLKKVCSSLKMNTLTSSHLPLYRYLYFILELPISSSTLAALFVQKFFSLYLTRVNGVCVGHKFFEGISNNNLSKRLKGKLKEFVSHYDTRHAELTGQDPDSVAEESPSMPLDDRIAFYSRLRELFNSYVLWLDEPRLLEPCLYLPALPPAYDPNRLAVLIQNTTPTAGGMVYWYEYVNYSELKTSQLSAMSELSATQNRALGKKVHRVSSGATGANAGKDGTNYRERIVKRLSTCESGKKLKKFSNKDNKLSTSVNKELIINKDIMLGTLKTNFNNIIEYSEVYRLGILENVALNEQYKSSLRVLYNDVRNEVVLNAACDVETAGSNNSYLNCAGPAVIRIQITESKLNVSVQHILTQNRQEFDCLLKRLMLPPPHTIALSTIYVHNFINTLVNEYNQVKQIGDYKLIDRIRQTSICLFYEFVQIYTRHEYIYLPIVHIFNQYVDSLGQVFIRDTENECYHVLQLILNHHTQLYELLFKHFTPLHSTPSKYIEMYDLLVSINSLNVNKLPSIVVYNLLNKFNVNVWLARAKPKLSERTRMINLIVNALSNAPAQGAGDSTGPTAQAADSSVPEKHGLDVTICYRKHLIYMMAYEFPEHYGEILNSLLKFSETESVQCAVWYDFLNVLLYGEAAVDHVIQGGADSSKQFARPGLPISILRDITQRYAVDQHALSLYELQGTATLLGSHFTKERLQYGLYGLYPKYKTYVEVIGIFLGMISHALIVQTLYHCKGLVADKLSSQICPVLISLYSPWILPYLTSQLIEPTASWIQQLTDDRSILHPWVEADNADAARLVHGFVESVKFMIDMLPASTNIYSFVWQFYTANFTHSTLREHILCVVHSHLIHLAWVKFLPSLTDLELMLKLVDQYLPACHTFLSQVFIQIQWNNVIQKYHQSDSTSSKIHCTLLHLLIKLANEPSIRQSNKITPLLLEAQSFAWHLLDAQWYEQVTNWFVMSYEPHVMLQSSCAANVSVGVDLAALDLLQVAAGYTVAPTGAGYTVTPTGAGAYHPSTSRKRQIFVRACVRMTLQLATRYKNIVQSQPADVKKSITSMIDKVDTIISSSVLEHLRVYESSLLLSELLLLLNQSASSLGNISLEAFCDWLSSSTNRRSIVLCGILKVSGAVVKNDAALSQLLETCVRVWFQQTPVLPSAALGDQDCSEQQQQQQDESPGSDWSRLLTLFQKVPPKSPPFEDSLLSHNCLLTLYIMLVKNLPASSPGPAAGTLPGTDLSQNAAVLSKLISYVGQITPNEGLDESKLPLLWMLYVQLIHTGCQEGNAPVQSLNILLSHLNGFISYKPSWQLLSAIGLKKQTIVSNKCRLLCKSLVSFILTQLPERIEGEPESPTMSSQYIRQQSGAPGHLTSNSSDLVPSPEALKSVSQLEQLASDKNYNDLKPQLELALQCIRDPNYSMANCHHFVIKLAKRLYSEGYIQSICNQTSQENVQ</sequence>
<dbReference type="GO" id="GO:0005737">
    <property type="term" value="C:cytoplasm"/>
    <property type="evidence" value="ECO:0007669"/>
    <property type="project" value="TreeGrafter"/>
</dbReference>
<evidence type="ECO:0000259" key="4">
    <source>
        <dbReference type="Pfam" id="PF26103"/>
    </source>
</evidence>
<feature type="domain" description="Epg5-like TPR" evidence="5">
    <location>
        <begin position="1537"/>
        <end position="1737"/>
    </location>
</feature>
<evidence type="ECO:0000256" key="2">
    <source>
        <dbReference type="ARBA" id="ARBA00023006"/>
    </source>
</evidence>
<feature type="region of interest" description="Disordered" evidence="3">
    <location>
        <begin position="248"/>
        <end position="270"/>
    </location>
</feature>
<reference evidence="6" key="1">
    <citation type="submission" date="2021-05" db="EMBL/GenBank/DDBJ databases">
        <authorList>
            <person name="Alioto T."/>
            <person name="Alioto T."/>
            <person name="Gomez Garrido J."/>
        </authorList>
    </citation>
    <scope>NUCLEOTIDE SEQUENCE</scope>
</reference>
<protein>
    <submittedName>
        <fullName evidence="6">Ectopic P granules protein 5 homolog</fullName>
    </submittedName>
</protein>
<feature type="region of interest" description="Disordered" evidence="3">
    <location>
        <begin position="420"/>
        <end position="460"/>
    </location>
</feature>
<feature type="domain" description="Epg5-like central TPR repeats" evidence="4">
    <location>
        <begin position="2015"/>
        <end position="2446"/>
    </location>
</feature>
<feature type="compositionally biased region" description="Polar residues" evidence="3">
    <location>
        <begin position="138"/>
        <end position="152"/>
    </location>
</feature>
<feature type="region of interest" description="Disordered" evidence="3">
    <location>
        <begin position="108"/>
        <end position="152"/>
    </location>
</feature>
<accession>A0A8D8XY22</accession>
<feature type="region of interest" description="Disordered" evidence="3">
    <location>
        <begin position="1"/>
        <end position="20"/>
    </location>
</feature>
<keyword evidence="2" id="KW-0072">Autophagy</keyword>
<organism evidence="6">
    <name type="scientific">Cacopsylla melanoneura</name>
    <dbReference type="NCBI Taxonomy" id="428564"/>
    <lineage>
        <taxon>Eukaryota</taxon>
        <taxon>Metazoa</taxon>
        <taxon>Ecdysozoa</taxon>
        <taxon>Arthropoda</taxon>
        <taxon>Hexapoda</taxon>
        <taxon>Insecta</taxon>
        <taxon>Pterygota</taxon>
        <taxon>Neoptera</taxon>
        <taxon>Paraneoptera</taxon>
        <taxon>Hemiptera</taxon>
        <taxon>Sternorrhyncha</taxon>
        <taxon>Psylloidea</taxon>
        <taxon>Psyllidae</taxon>
        <taxon>Psyllinae</taxon>
        <taxon>Cacopsylla</taxon>
    </lineage>
</organism>
<feature type="region of interest" description="Disordered" evidence="3">
    <location>
        <begin position="2899"/>
        <end position="2928"/>
    </location>
</feature>
<dbReference type="Pfam" id="PF26573">
    <property type="entry name" value="TPR_Epg5_2"/>
    <property type="match status" value="1"/>
</dbReference>
<feature type="region of interest" description="Disordered" evidence="3">
    <location>
        <begin position="170"/>
        <end position="197"/>
    </location>
</feature>
<dbReference type="InterPro" id="IPR058750">
    <property type="entry name" value="TPR_Epg5"/>
</dbReference>
<evidence type="ECO:0000313" key="6">
    <source>
        <dbReference type="EMBL" id="CAG6711125.1"/>
    </source>
</evidence>
<dbReference type="Pfam" id="PF26103">
    <property type="entry name" value="TPR_Epg5"/>
    <property type="match status" value="1"/>
</dbReference>
<evidence type="ECO:0000256" key="3">
    <source>
        <dbReference type="SAM" id="MobiDB-lite"/>
    </source>
</evidence>
<dbReference type="GO" id="GO:0097352">
    <property type="term" value="P:autophagosome maturation"/>
    <property type="evidence" value="ECO:0007669"/>
    <property type="project" value="TreeGrafter"/>
</dbReference>
<proteinExistence type="inferred from homology"/>
<dbReference type="InterPro" id="IPR051436">
    <property type="entry name" value="Autophagy-related_EPG5"/>
</dbReference>
<feature type="compositionally biased region" description="Polar residues" evidence="3">
    <location>
        <begin position="259"/>
        <end position="270"/>
    </location>
</feature>
<evidence type="ECO:0000256" key="1">
    <source>
        <dbReference type="ARBA" id="ARBA00010948"/>
    </source>
</evidence>
<dbReference type="InterPro" id="IPR059030">
    <property type="entry name" value="TPR_Epg5_mid"/>
</dbReference>
<feature type="compositionally biased region" description="Low complexity" evidence="3">
    <location>
        <begin position="2716"/>
        <end position="2730"/>
    </location>
</feature>
<feature type="region of interest" description="Disordered" evidence="3">
    <location>
        <begin position="2714"/>
        <end position="2733"/>
    </location>
</feature>
<dbReference type="PANTHER" id="PTHR31139:SF4">
    <property type="entry name" value="ECTOPIC P GRANULES PROTEIN 5 HOMOLOG"/>
    <property type="match status" value="1"/>
</dbReference>
<name>A0A8D8XY22_9HEMI</name>
<feature type="compositionally biased region" description="Polar residues" evidence="3">
    <location>
        <begin position="170"/>
        <end position="196"/>
    </location>
</feature>
<comment type="similarity">
    <text evidence="1">Belongs to the EPG5 family.</text>
</comment>
<evidence type="ECO:0000259" key="5">
    <source>
        <dbReference type="Pfam" id="PF26573"/>
    </source>
</evidence>